<dbReference type="EMBL" id="CM055737">
    <property type="protein sequence ID" value="KAJ8005831.1"/>
    <property type="molecule type" value="Genomic_DNA"/>
</dbReference>
<name>A0ACC2GQ96_DALPE</name>
<accession>A0ACC2GQ96</accession>
<sequence>MNRARPKGGPPVIPDIYEFSLDSDEAENQIFLRGPTEGPGMALSPHSEYIHTEHQQGGLFNLEPLSHDEVPVAPQGKKRRRCGVCEPCMQKENCGTCSNCVNRKIGKQICKMRKCDQLKKKGQRNWETCPPIPPSLLSSPTPVRVNQLSPHRRGNHILSSPAIIVPYIEGQRAASHGVFPQ</sequence>
<dbReference type="Proteomes" id="UP001157502">
    <property type="component" value="Chromosome 10"/>
</dbReference>
<keyword evidence="2" id="KW-1185">Reference proteome</keyword>
<reference evidence="1" key="1">
    <citation type="submission" date="2021-05" db="EMBL/GenBank/DDBJ databases">
        <authorList>
            <person name="Pan Q."/>
            <person name="Jouanno E."/>
            <person name="Zahm M."/>
            <person name="Klopp C."/>
            <person name="Cabau C."/>
            <person name="Louis A."/>
            <person name="Berthelot C."/>
            <person name="Parey E."/>
            <person name="Roest Crollius H."/>
            <person name="Montfort J."/>
            <person name="Robinson-Rechavi M."/>
            <person name="Bouchez O."/>
            <person name="Lampietro C."/>
            <person name="Lopez Roques C."/>
            <person name="Donnadieu C."/>
            <person name="Postlethwait J."/>
            <person name="Bobe J."/>
            <person name="Dillon D."/>
            <person name="Chandos A."/>
            <person name="von Hippel F."/>
            <person name="Guiguen Y."/>
        </authorList>
    </citation>
    <scope>NUCLEOTIDE SEQUENCE</scope>
    <source>
        <strain evidence="1">YG-Jan2019</strain>
    </source>
</reference>
<evidence type="ECO:0000313" key="1">
    <source>
        <dbReference type="EMBL" id="KAJ8005831.1"/>
    </source>
</evidence>
<organism evidence="1 2">
    <name type="scientific">Dallia pectoralis</name>
    <name type="common">Alaska blackfish</name>
    <dbReference type="NCBI Taxonomy" id="75939"/>
    <lineage>
        <taxon>Eukaryota</taxon>
        <taxon>Metazoa</taxon>
        <taxon>Chordata</taxon>
        <taxon>Craniata</taxon>
        <taxon>Vertebrata</taxon>
        <taxon>Euteleostomi</taxon>
        <taxon>Actinopterygii</taxon>
        <taxon>Neopterygii</taxon>
        <taxon>Teleostei</taxon>
        <taxon>Protacanthopterygii</taxon>
        <taxon>Esociformes</taxon>
        <taxon>Umbridae</taxon>
        <taxon>Dallia</taxon>
    </lineage>
</organism>
<gene>
    <name evidence="1" type="ORF">DPEC_G00121960</name>
</gene>
<proteinExistence type="predicted"/>
<evidence type="ECO:0000313" key="2">
    <source>
        <dbReference type="Proteomes" id="UP001157502"/>
    </source>
</evidence>
<comment type="caution">
    <text evidence="1">The sequence shown here is derived from an EMBL/GenBank/DDBJ whole genome shotgun (WGS) entry which is preliminary data.</text>
</comment>
<protein>
    <submittedName>
        <fullName evidence="1">Uncharacterized protein</fullName>
    </submittedName>
</protein>